<dbReference type="SUPFAM" id="SSF48452">
    <property type="entry name" value="TPR-like"/>
    <property type="match status" value="1"/>
</dbReference>
<keyword evidence="1" id="KW-0677">Repeat</keyword>
<dbReference type="SUPFAM" id="SSF52540">
    <property type="entry name" value="P-loop containing nucleoside triphosphate hydrolases"/>
    <property type="match status" value="1"/>
</dbReference>
<feature type="compositionally biased region" description="Basic and acidic residues" evidence="3">
    <location>
        <begin position="29"/>
        <end position="39"/>
    </location>
</feature>
<feature type="compositionally biased region" description="Basic and acidic residues" evidence="3">
    <location>
        <begin position="1595"/>
        <end position="1605"/>
    </location>
</feature>
<dbReference type="InterPro" id="IPR031350">
    <property type="entry name" value="Goodbye_dom"/>
</dbReference>
<dbReference type="InterPro" id="IPR011990">
    <property type="entry name" value="TPR-like_helical_dom_sf"/>
</dbReference>
<keyword evidence="2" id="KW-0802">TPR repeat</keyword>
<dbReference type="InterPro" id="IPR019734">
    <property type="entry name" value="TPR_rpt"/>
</dbReference>
<evidence type="ECO:0000256" key="3">
    <source>
        <dbReference type="SAM" id="MobiDB-lite"/>
    </source>
</evidence>
<dbReference type="EMBL" id="MU004185">
    <property type="protein sequence ID" value="KAF2498537.1"/>
    <property type="molecule type" value="Genomic_DNA"/>
</dbReference>
<feature type="domain" description="Fungal STAND N-terminal Goodbye" evidence="4">
    <location>
        <begin position="120"/>
        <end position="206"/>
    </location>
</feature>
<sequence>MSDINTQQNRRKNPQGQKGNKQSSKNRKKLSDEESKKAREVELEAKIKEIWKDVNEDVEWLSQPPSDSKSKKRWSFTRIFHGGGPGNGKDDAKSPPESENNEHQDDIKITTVKILGILHEAKPEPSKDTSDKYEKLKKTVANTIKCINVLGERVAGAASLTFAPAPSCFNAISFFLQFWINYVEMFDKIDQLLSTCNDFIGRLHIYKMDDSGEKVIELQYIAAQLLRSTVKVFRFSISISSSKKDIMKKLAKQSFLGESDIDELMGGMGKLVEQENNLLTALSYGNVRNIQQILAQQQTTADAKGWRIAIAKALGFGDEEPKRAWKNRLEEISGLLIPETGNWVENLEEFENWVALDDDNAARKEKGSEHTRPILIVEGAENTGKTYLMANIARHLGRIRPNHSVAYYFHEGGSDRHMDRSRLLSLVSRSLLWQCSTFSGLLIKSMAERCQKMGYNPNVYDIWRQLFLQNEEIRKVKQPFYILIDGLEGMLLEDIISFINQLVDRGEQTFRVLVSRRNSSVQEHLKKGSFGRIRLRDENTVNNRLDIQTYIQHSLRNMSAFDETHHPKAEEYRNKITTILKEKTEGNFAWMTVILDKLRSKHHLADIDMILENVNEPKEKQAKDEIERLNRELTSEEIKEINEVILWVLTAQVTPSVDDMAAVLSLGPHTDSLMPLRRRLNPLLNVNESGKIHFKLSEFKDQILKNQTLVLELRSDETSVTLLPPKAEMEVVHRFLIHVFPRREDYEKEALERILWGEPSKSLKPAICYDNQNAHIKMALTYLKVLTNGSNEQTNALRFDAGRYLLYHIKKANQKTADKDLKAKIGLLLVKLFTEGDCIDTLFWTRAEHMSHNSWEESEGAWLKENRERWLYTSTGVIEMAKWFSDEEVTGDIVGPGKDLVKSITDKKNIAGRHEILLRAVAERLATHLLLENIYTRREQLTAVYFLNGYVTRIGNQKNMTPCQKDRDRLPWKEFCRIKDWATRLHGFHDSWLWKIQVARTIFTVCDGYDNKANKAAEGLLHEVQELDGEIWEGSILACQTIAEHLVTENSYAKAQKILEKATERFYKDQGGVQVSKSDSMLVAIAFLDLGDIYWKLEQYDRAVATNLQSLKYDTTRYARYFDILREYSKKEETWPKTVEFLDELTVVKEFDKLYLNRLVYDFLAKDDFREFMAKAKEHKDWKKVVDKTFTQAIEVANGSPAELFHIRNVYGRILHECAGASREEEAVQQWEKALESGKPLAVIGSDIQWSHIADIIEPLAKIYLRRAEDALAKARSVNIDDYRPAEFVKEIFDMASHDFDLLKKLEQKTDIWVNTVVYCCLARYYKVSKDETKAKKAVAKVIAASIAVLSDSDESNDWFAFIQLGKVFNALQDAENSEEAWERLDVFGKSPSDLWPPFYCAGCNTKVPLAEGVWVCTECFGPKYFDAECYGKRELNGCSTTHKGVNFNPEIQDSDIGTSMGNLDRKNDLNRWKIQLQLEYLEGEDIGDAAKLAPIDLLPTRMWKPKMTLKPSITRADLSQMLRREEELHAAWLIRIDLNRPDEETQAQKAVDKVIVMINDQNDATDNNKDRGNEDSAVEQHVEELDENEERENEGETVRPRVEGDGEDEDSRELDTYQKDGAVQQRTDAYQELVDKYCFYGGRV</sequence>
<feature type="compositionally biased region" description="Acidic residues" evidence="3">
    <location>
        <begin position="1585"/>
        <end position="1594"/>
    </location>
</feature>
<dbReference type="PROSITE" id="PS50005">
    <property type="entry name" value="TPR"/>
    <property type="match status" value="1"/>
</dbReference>
<evidence type="ECO:0000259" key="5">
    <source>
        <dbReference type="Pfam" id="PF24883"/>
    </source>
</evidence>
<evidence type="ECO:0000313" key="7">
    <source>
        <dbReference type="Proteomes" id="UP000799750"/>
    </source>
</evidence>
<evidence type="ECO:0000256" key="2">
    <source>
        <dbReference type="PROSITE-ProRule" id="PRU00339"/>
    </source>
</evidence>
<dbReference type="Pfam" id="PF17109">
    <property type="entry name" value="Goodbye"/>
    <property type="match status" value="1"/>
</dbReference>
<feature type="compositionally biased region" description="Basic and acidic residues" evidence="3">
    <location>
        <begin position="88"/>
        <end position="105"/>
    </location>
</feature>
<feature type="region of interest" description="Disordered" evidence="3">
    <location>
        <begin position="1"/>
        <end position="39"/>
    </location>
</feature>
<dbReference type="PANTHER" id="PTHR10039:SF17">
    <property type="entry name" value="FUNGAL STAND N-TERMINAL GOODBYE DOMAIN-CONTAINING PROTEIN-RELATED"/>
    <property type="match status" value="1"/>
</dbReference>
<reference evidence="6" key="1">
    <citation type="journal article" date="2020" name="Stud. Mycol.">
        <title>101 Dothideomycetes genomes: a test case for predicting lifestyles and emergence of pathogens.</title>
        <authorList>
            <person name="Haridas S."/>
            <person name="Albert R."/>
            <person name="Binder M."/>
            <person name="Bloem J."/>
            <person name="Labutti K."/>
            <person name="Salamov A."/>
            <person name="Andreopoulos B."/>
            <person name="Baker S."/>
            <person name="Barry K."/>
            <person name="Bills G."/>
            <person name="Bluhm B."/>
            <person name="Cannon C."/>
            <person name="Castanera R."/>
            <person name="Culley D."/>
            <person name="Daum C."/>
            <person name="Ezra D."/>
            <person name="Gonzalez J."/>
            <person name="Henrissat B."/>
            <person name="Kuo A."/>
            <person name="Liang C."/>
            <person name="Lipzen A."/>
            <person name="Lutzoni F."/>
            <person name="Magnuson J."/>
            <person name="Mondo S."/>
            <person name="Nolan M."/>
            <person name="Ohm R."/>
            <person name="Pangilinan J."/>
            <person name="Park H.-J."/>
            <person name="Ramirez L."/>
            <person name="Alfaro M."/>
            <person name="Sun H."/>
            <person name="Tritt A."/>
            <person name="Yoshinaga Y."/>
            <person name="Zwiers L.-H."/>
            <person name="Turgeon B."/>
            <person name="Goodwin S."/>
            <person name="Spatafora J."/>
            <person name="Crous P."/>
            <person name="Grigoriev I."/>
        </authorList>
    </citation>
    <scope>NUCLEOTIDE SEQUENCE</scope>
    <source>
        <strain evidence="6">CBS 269.34</strain>
    </source>
</reference>
<dbReference type="InterPro" id="IPR056884">
    <property type="entry name" value="NPHP3-like_N"/>
</dbReference>
<feature type="compositionally biased region" description="Polar residues" evidence="3">
    <location>
        <begin position="1"/>
        <end position="23"/>
    </location>
</feature>
<proteinExistence type="predicted"/>
<evidence type="ECO:0000313" key="6">
    <source>
        <dbReference type="EMBL" id="KAF2498537.1"/>
    </source>
</evidence>
<keyword evidence="7" id="KW-1185">Reference proteome</keyword>
<dbReference type="Proteomes" id="UP000799750">
    <property type="component" value="Unassembled WGS sequence"/>
</dbReference>
<dbReference type="Pfam" id="PF24883">
    <property type="entry name" value="NPHP3_N"/>
    <property type="match status" value="1"/>
</dbReference>
<feature type="compositionally biased region" description="Basic and acidic residues" evidence="3">
    <location>
        <begin position="1567"/>
        <end position="1584"/>
    </location>
</feature>
<evidence type="ECO:0000256" key="1">
    <source>
        <dbReference type="ARBA" id="ARBA00022737"/>
    </source>
</evidence>
<feature type="domain" description="Nephrocystin 3-like N-terminal" evidence="5">
    <location>
        <begin position="340"/>
        <end position="517"/>
    </location>
</feature>
<accession>A0A6A6R504</accession>
<feature type="repeat" description="TPR" evidence="2">
    <location>
        <begin position="1084"/>
        <end position="1117"/>
    </location>
</feature>
<dbReference type="Gene3D" id="1.25.40.10">
    <property type="entry name" value="Tetratricopeptide repeat domain"/>
    <property type="match status" value="1"/>
</dbReference>
<dbReference type="InterPro" id="IPR027417">
    <property type="entry name" value="P-loop_NTPase"/>
</dbReference>
<organism evidence="6 7">
    <name type="scientific">Lophium mytilinum</name>
    <dbReference type="NCBI Taxonomy" id="390894"/>
    <lineage>
        <taxon>Eukaryota</taxon>
        <taxon>Fungi</taxon>
        <taxon>Dikarya</taxon>
        <taxon>Ascomycota</taxon>
        <taxon>Pezizomycotina</taxon>
        <taxon>Dothideomycetes</taxon>
        <taxon>Pleosporomycetidae</taxon>
        <taxon>Mytilinidiales</taxon>
        <taxon>Mytilinidiaceae</taxon>
        <taxon>Lophium</taxon>
    </lineage>
</organism>
<feature type="region of interest" description="Disordered" evidence="3">
    <location>
        <begin position="1562"/>
        <end position="1626"/>
    </location>
</feature>
<protein>
    <submittedName>
        <fullName evidence="6">Uncharacterized protein</fullName>
    </submittedName>
</protein>
<dbReference type="PANTHER" id="PTHR10039">
    <property type="entry name" value="AMELOGENIN"/>
    <property type="match status" value="1"/>
</dbReference>
<name>A0A6A6R504_9PEZI</name>
<gene>
    <name evidence="6" type="ORF">BU16DRAFT_615567</name>
</gene>
<evidence type="ECO:0000259" key="4">
    <source>
        <dbReference type="Pfam" id="PF17109"/>
    </source>
</evidence>
<dbReference type="OrthoDB" id="2913095at2759"/>
<feature type="region of interest" description="Disordered" evidence="3">
    <location>
        <begin position="54"/>
        <end position="105"/>
    </location>
</feature>